<evidence type="ECO:0000256" key="10">
    <source>
        <dbReference type="SAM" id="MobiDB-lite"/>
    </source>
</evidence>
<dbReference type="OrthoDB" id="7051241at2"/>
<keyword evidence="5 9" id="KW-0798">TonB box</keyword>
<evidence type="ECO:0000256" key="2">
    <source>
        <dbReference type="ARBA" id="ARBA00022448"/>
    </source>
</evidence>
<dbReference type="InterPro" id="IPR039426">
    <property type="entry name" value="TonB-dep_rcpt-like"/>
</dbReference>
<dbReference type="EMBL" id="SWKR01000002">
    <property type="protein sequence ID" value="TKD50409.1"/>
    <property type="molecule type" value="Genomic_DNA"/>
</dbReference>
<dbReference type="SUPFAM" id="SSF56935">
    <property type="entry name" value="Porins"/>
    <property type="match status" value="1"/>
</dbReference>
<keyword evidence="6 8" id="KW-0472">Membrane</keyword>
<dbReference type="Gene3D" id="2.40.170.20">
    <property type="entry name" value="TonB-dependent receptor, beta-barrel domain"/>
    <property type="match status" value="1"/>
</dbReference>
<name>A0A4U1L0W7_9SPHN</name>
<keyword evidence="14" id="KW-0675">Receptor</keyword>
<gene>
    <name evidence="14" type="ORF">FBR43_06265</name>
</gene>
<evidence type="ECO:0000259" key="12">
    <source>
        <dbReference type="Pfam" id="PF00593"/>
    </source>
</evidence>
<dbReference type="Pfam" id="PF07715">
    <property type="entry name" value="Plug"/>
    <property type="match status" value="1"/>
</dbReference>
<evidence type="ECO:0000256" key="6">
    <source>
        <dbReference type="ARBA" id="ARBA00023136"/>
    </source>
</evidence>
<evidence type="ECO:0000256" key="9">
    <source>
        <dbReference type="RuleBase" id="RU003357"/>
    </source>
</evidence>
<dbReference type="InterPro" id="IPR000531">
    <property type="entry name" value="Beta-barrel_TonB"/>
</dbReference>
<dbReference type="PROSITE" id="PS52016">
    <property type="entry name" value="TONB_DEPENDENT_REC_3"/>
    <property type="match status" value="1"/>
</dbReference>
<sequence length="1011" mass="109183">MARTSIFGASSLVLATLLSAPAMAQDVPPAGAQDNQASSPILTPEELSETDSADQIIVTGTRIRSQQFDQPNPVVSVSGDLIQNTGATNITGFLADFPALTGSSDSNDNSGSNAGIGGVGLNLLDLRNLGTQRTLVLVDGRRHVSSVPGSASIDTNTIPLDLVVRTDIVTGGASSIYGADAVSGVVNFVLRQDFEGITARVQSGISDEGDTGNQFLAVTAGQNFAGGRGNIAVSLEYSQESRFLREQRRRLRPENFATFSDNVNDPDDDPNVPDQIPYYDVRYFDSNPIGAIDTNLDFTPDFIGNGSVFDPGTYAGGIFQSGGSGTPVATYGGELLPRIERFVSNLLFSYEVLPNIKAYVQGKYARVESDSEGQPTFDFTILTPLDNAFLPDNIRAQAIADAGNFGVLVNRDNLDIGRRGQNNKRETYRSVVGVRGDVTSNVEFDVSYVYGRSDARLLQTRTRFNDRFFAAIDAVDEGQVLNGTPNGNIVCRSNIAPASLSNQPFYNFQSAPFDFDAQQLSFTPGPNSGCVPFNLFSDQQAPGAIDFLLTDAVDTSRIQQHVVNAFVSGTIGDNIRLWGDAIGFAVGGEYRFEKSESFPDPVNTTGLTFGNALFPETGSFDVWEAFGELNVPIISNRPFAEELSINGAVRISDYSTIGTATTYSIGGIYAPIRDVRFRGTYARAVRAPNIGELFGPQNQTFSFIEDPCAPQNINDGTSTRVANCQAIFQQLGLNAQQIADFTGDVSSSLPGLAGGNPDLSEETATTWTAGVVLRPSFIPRLNVSVDFYDVRIEDAISTPALDRVAELCVDAPDLNNQFCDAIDRNPGTNPSAPGVVSGFRLLPQNVAEFTTRGIDFTVAYSLPTSSLGTFGVGIRGNYLDRLTFIAVPGGNTINSKGTVNAPEWQVNANVNWSIDKYLVTYRMNYFSKTSRFTNEQIAADPDIVAPEFLYFDERFTHDVQLAIAPNDRFSFYMGVNNVFNQEPDIGSTFYPVAATGRYIYAGARMSIDRLF</sequence>
<keyword evidence="2 8" id="KW-0813">Transport</keyword>
<reference evidence="14 15" key="1">
    <citation type="submission" date="2019-04" db="EMBL/GenBank/DDBJ databases">
        <authorList>
            <person name="Yang Y."/>
            <person name="Wei D."/>
        </authorList>
    </citation>
    <scope>NUCLEOTIDE SEQUENCE [LARGE SCALE GENOMIC DNA]</scope>
    <source>
        <strain evidence="14 15">L-1-4w-11</strain>
    </source>
</reference>
<organism evidence="14 15">
    <name type="scientific">Sphingomonas baiyangensis</name>
    <dbReference type="NCBI Taxonomy" id="2572576"/>
    <lineage>
        <taxon>Bacteria</taxon>
        <taxon>Pseudomonadati</taxon>
        <taxon>Pseudomonadota</taxon>
        <taxon>Alphaproteobacteria</taxon>
        <taxon>Sphingomonadales</taxon>
        <taxon>Sphingomonadaceae</taxon>
        <taxon>Sphingomonas</taxon>
    </lineage>
</organism>
<proteinExistence type="inferred from homology"/>
<evidence type="ECO:0000256" key="3">
    <source>
        <dbReference type="ARBA" id="ARBA00022452"/>
    </source>
</evidence>
<dbReference type="InterPro" id="IPR012910">
    <property type="entry name" value="Plug_dom"/>
</dbReference>
<feature type="domain" description="TonB-dependent receptor plug" evidence="13">
    <location>
        <begin position="67"/>
        <end position="185"/>
    </location>
</feature>
<accession>A0A4U1L0W7</accession>
<comment type="subcellular location">
    <subcellularLocation>
        <location evidence="1 8">Cell outer membrane</location>
        <topology evidence="1 8">Multi-pass membrane protein</topology>
    </subcellularLocation>
</comment>
<dbReference type="Gene3D" id="2.170.130.10">
    <property type="entry name" value="TonB-dependent receptor, plug domain"/>
    <property type="match status" value="1"/>
</dbReference>
<evidence type="ECO:0000256" key="7">
    <source>
        <dbReference type="ARBA" id="ARBA00023237"/>
    </source>
</evidence>
<keyword evidence="4 8" id="KW-0812">Transmembrane</keyword>
<feature type="domain" description="TonB-dependent receptor-like beta-barrel" evidence="12">
    <location>
        <begin position="486"/>
        <end position="978"/>
    </location>
</feature>
<keyword evidence="11" id="KW-0732">Signal</keyword>
<comment type="similarity">
    <text evidence="8 9">Belongs to the TonB-dependent receptor family.</text>
</comment>
<dbReference type="PANTHER" id="PTHR47234">
    <property type="match status" value="1"/>
</dbReference>
<feature type="signal peptide" evidence="11">
    <location>
        <begin position="1"/>
        <end position="24"/>
    </location>
</feature>
<dbReference type="Proteomes" id="UP000309138">
    <property type="component" value="Unassembled WGS sequence"/>
</dbReference>
<evidence type="ECO:0000256" key="8">
    <source>
        <dbReference type="PROSITE-ProRule" id="PRU01360"/>
    </source>
</evidence>
<dbReference type="GO" id="GO:0009279">
    <property type="term" value="C:cell outer membrane"/>
    <property type="evidence" value="ECO:0007669"/>
    <property type="project" value="UniProtKB-SubCell"/>
</dbReference>
<comment type="caution">
    <text evidence="14">The sequence shown here is derived from an EMBL/GenBank/DDBJ whole genome shotgun (WGS) entry which is preliminary data.</text>
</comment>
<keyword evidence="7 8" id="KW-0998">Cell outer membrane</keyword>
<feature type="chain" id="PRO_5020317697" evidence="11">
    <location>
        <begin position="25"/>
        <end position="1011"/>
    </location>
</feature>
<evidence type="ECO:0000256" key="4">
    <source>
        <dbReference type="ARBA" id="ARBA00022692"/>
    </source>
</evidence>
<evidence type="ECO:0000256" key="5">
    <source>
        <dbReference type="ARBA" id="ARBA00023077"/>
    </source>
</evidence>
<dbReference type="InterPro" id="IPR036942">
    <property type="entry name" value="Beta-barrel_TonB_sf"/>
</dbReference>
<keyword evidence="15" id="KW-1185">Reference proteome</keyword>
<evidence type="ECO:0000313" key="15">
    <source>
        <dbReference type="Proteomes" id="UP000309138"/>
    </source>
</evidence>
<evidence type="ECO:0000313" key="14">
    <source>
        <dbReference type="EMBL" id="TKD50409.1"/>
    </source>
</evidence>
<dbReference type="PANTHER" id="PTHR47234:SF2">
    <property type="entry name" value="TONB-DEPENDENT RECEPTOR"/>
    <property type="match status" value="1"/>
</dbReference>
<keyword evidence="3 8" id="KW-1134">Transmembrane beta strand</keyword>
<feature type="region of interest" description="Disordered" evidence="10">
    <location>
        <begin position="28"/>
        <end position="49"/>
    </location>
</feature>
<dbReference type="Pfam" id="PF00593">
    <property type="entry name" value="TonB_dep_Rec_b-barrel"/>
    <property type="match status" value="1"/>
</dbReference>
<dbReference type="InterPro" id="IPR037066">
    <property type="entry name" value="Plug_dom_sf"/>
</dbReference>
<evidence type="ECO:0000256" key="11">
    <source>
        <dbReference type="SAM" id="SignalP"/>
    </source>
</evidence>
<dbReference type="AlphaFoldDB" id="A0A4U1L0W7"/>
<protein>
    <submittedName>
        <fullName evidence="14">TonB-dependent receptor</fullName>
    </submittedName>
</protein>
<evidence type="ECO:0000256" key="1">
    <source>
        <dbReference type="ARBA" id="ARBA00004571"/>
    </source>
</evidence>
<evidence type="ECO:0000259" key="13">
    <source>
        <dbReference type="Pfam" id="PF07715"/>
    </source>
</evidence>